<feature type="compositionally biased region" description="Polar residues" evidence="3">
    <location>
        <begin position="486"/>
        <end position="504"/>
    </location>
</feature>
<feature type="region of interest" description="Disordered" evidence="3">
    <location>
        <begin position="1058"/>
        <end position="1080"/>
    </location>
</feature>
<feature type="region of interest" description="Disordered" evidence="3">
    <location>
        <begin position="945"/>
        <end position="1021"/>
    </location>
</feature>
<feature type="region of interest" description="Disordered" evidence="3">
    <location>
        <begin position="371"/>
        <end position="393"/>
    </location>
</feature>
<organism evidence="4 5">
    <name type="scientific">Hyaloscypha bicolor E</name>
    <dbReference type="NCBI Taxonomy" id="1095630"/>
    <lineage>
        <taxon>Eukaryota</taxon>
        <taxon>Fungi</taxon>
        <taxon>Dikarya</taxon>
        <taxon>Ascomycota</taxon>
        <taxon>Pezizomycotina</taxon>
        <taxon>Leotiomycetes</taxon>
        <taxon>Helotiales</taxon>
        <taxon>Hyaloscyphaceae</taxon>
        <taxon>Hyaloscypha</taxon>
        <taxon>Hyaloscypha bicolor</taxon>
    </lineage>
</organism>
<dbReference type="GO" id="GO:0031028">
    <property type="term" value="P:septation initiation signaling"/>
    <property type="evidence" value="ECO:0007669"/>
    <property type="project" value="TreeGrafter"/>
</dbReference>
<reference evidence="4 5" key="1">
    <citation type="submission" date="2016-04" db="EMBL/GenBank/DDBJ databases">
        <title>A degradative enzymes factory behind the ericoid mycorrhizal symbiosis.</title>
        <authorList>
            <consortium name="DOE Joint Genome Institute"/>
            <person name="Martino E."/>
            <person name="Morin E."/>
            <person name="Grelet G."/>
            <person name="Kuo A."/>
            <person name="Kohler A."/>
            <person name="Daghino S."/>
            <person name="Barry K."/>
            <person name="Choi C."/>
            <person name="Cichocki N."/>
            <person name="Clum A."/>
            <person name="Copeland A."/>
            <person name="Hainaut M."/>
            <person name="Haridas S."/>
            <person name="Labutti K."/>
            <person name="Lindquist E."/>
            <person name="Lipzen A."/>
            <person name="Khouja H.-R."/>
            <person name="Murat C."/>
            <person name="Ohm R."/>
            <person name="Olson A."/>
            <person name="Spatafora J."/>
            <person name="Veneault-Fourrey C."/>
            <person name="Henrissat B."/>
            <person name="Grigoriev I."/>
            <person name="Martin F."/>
            <person name="Perotto S."/>
        </authorList>
    </citation>
    <scope>NUCLEOTIDE SEQUENCE [LARGE SCALE GENOMIC DNA]</scope>
    <source>
        <strain evidence="4 5">E</strain>
    </source>
</reference>
<dbReference type="InterPro" id="IPR003591">
    <property type="entry name" value="Leu-rich_rpt_typical-subtyp"/>
</dbReference>
<dbReference type="SMART" id="SM00369">
    <property type="entry name" value="LRR_TYP"/>
    <property type="match status" value="5"/>
</dbReference>
<dbReference type="InterPro" id="IPR052574">
    <property type="entry name" value="CDIRP"/>
</dbReference>
<feature type="region of interest" description="Disordered" evidence="3">
    <location>
        <begin position="486"/>
        <end position="578"/>
    </location>
</feature>
<evidence type="ECO:0000256" key="2">
    <source>
        <dbReference type="ARBA" id="ARBA00022737"/>
    </source>
</evidence>
<accession>A0A2J6TQS6</accession>
<feature type="region of interest" description="Disordered" evidence="3">
    <location>
        <begin position="701"/>
        <end position="763"/>
    </location>
</feature>
<feature type="region of interest" description="Disordered" evidence="3">
    <location>
        <begin position="1817"/>
        <end position="1926"/>
    </location>
</feature>
<feature type="compositionally biased region" description="Polar residues" evidence="3">
    <location>
        <begin position="625"/>
        <end position="638"/>
    </location>
</feature>
<feature type="region of interest" description="Disordered" evidence="3">
    <location>
        <begin position="1"/>
        <end position="99"/>
    </location>
</feature>
<feature type="compositionally biased region" description="Basic and acidic residues" evidence="3">
    <location>
        <begin position="1229"/>
        <end position="1239"/>
    </location>
</feature>
<evidence type="ECO:0000256" key="3">
    <source>
        <dbReference type="SAM" id="MobiDB-lite"/>
    </source>
</evidence>
<protein>
    <recommendedName>
        <fullName evidence="6">L domain-like protein</fullName>
    </recommendedName>
</protein>
<feature type="compositionally biased region" description="Acidic residues" evidence="3">
    <location>
        <begin position="1240"/>
        <end position="1253"/>
    </location>
</feature>
<dbReference type="Proteomes" id="UP000235371">
    <property type="component" value="Unassembled WGS sequence"/>
</dbReference>
<gene>
    <name evidence="4" type="ORF">K444DRAFT_640302</name>
</gene>
<feature type="compositionally biased region" description="Low complexity" evidence="3">
    <location>
        <begin position="993"/>
        <end position="1007"/>
    </location>
</feature>
<feature type="compositionally biased region" description="Basic and acidic residues" evidence="3">
    <location>
        <begin position="277"/>
        <end position="287"/>
    </location>
</feature>
<dbReference type="SMART" id="SM00365">
    <property type="entry name" value="LRR_SD22"/>
    <property type="match status" value="2"/>
</dbReference>
<feature type="compositionally biased region" description="Pro residues" evidence="3">
    <location>
        <begin position="432"/>
        <end position="444"/>
    </location>
</feature>
<dbReference type="InterPro" id="IPR001611">
    <property type="entry name" value="Leu-rich_rpt"/>
</dbReference>
<feature type="region of interest" description="Disordered" evidence="3">
    <location>
        <begin position="1730"/>
        <end position="1749"/>
    </location>
</feature>
<dbReference type="GeneID" id="36592560"/>
<evidence type="ECO:0008006" key="6">
    <source>
        <dbReference type="Google" id="ProtNLM"/>
    </source>
</evidence>
<keyword evidence="1" id="KW-0433">Leucine-rich repeat</keyword>
<keyword evidence="2" id="KW-0677">Repeat</keyword>
<proteinExistence type="predicted"/>
<feature type="region of interest" description="Disordered" evidence="3">
    <location>
        <begin position="1296"/>
        <end position="1319"/>
    </location>
</feature>
<dbReference type="GO" id="GO:0061499">
    <property type="term" value="C:outer plaque of mitotic spindle pole body"/>
    <property type="evidence" value="ECO:0007669"/>
    <property type="project" value="TreeGrafter"/>
</dbReference>
<feature type="region of interest" description="Disordered" evidence="3">
    <location>
        <begin position="185"/>
        <end position="225"/>
    </location>
</feature>
<dbReference type="RefSeq" id="XP_024742281.1">
    <property type="nucleotide sequence ID" value="XM_024884483.1"/>
</dbReference>
<dbReference type="OrthoDB" id="7451790at2759"/>
<feature type="compositionally biased region" description="Polar residues" evidence="3">
    <location>
        <begin position="546"/>
        <end position="561"/>
    </location>
</feature>
<feature type="compositionally biased region" description="Basic and acidic residues" evidence="3">
    <location>
        <begin position="856"/>
        <end position="871"/>
    </location>
</feature>
<evidence type="ECO:0000313" key="5">
    <source>
        <dbReference type="Proteomes" id="UP000235371"/>
    </source>
</evidence>
<feature type="compositionally biased region" description="Polar residues" evidence="3">
    <location>
        <begin position="52"/>
        <end position="86"/>
    </location>
</feature>
<dbReference type="PANTHER" id="PTHR47566">
    <property type="match status" value="1"/>
</dbReference>
<feature type="compositionally biased region" description="Basic and acidic residues" evidence="3">
    <location>
        <begin position="197"/>
        <end position="207"/>
    </location>
</feature>
<dbReference type="Gene3D" id="3.80.10.10">
    <property type="entry name" value="Ribonuclease Inhibitor"/>
    <property type="match status" value="2"/>
</dbReference>
<feature type="compositionally biased region" description="Basic and acidic residues" evidence="3">
    <location>
        <begin position="1188"/>
        <end position="1205"/>
    </location>
</feature>
<feature type="compositionally biased region" description="Basic residues" evidence="3">
    <location>
        <begin position="524"/>
        <end position="534"/>
    </location>
</feature>
<feature type="region of interest" description="Disordered" evidence="3">
    <location>
        <begin position="789"/>
        <end position="810"/>
    </location>
</feature>
<dbReference type="InParanoid" id="A0A2J6TQS6"/>
<feature type="compositionally biased region" description="Polar residues" evidence="3">
    <location>
        <begin position="16"/>
        <end position="41"/>
    </location>
</feature>
<feature type="compositionally biased region" description="Polar residues" evidence="3">
    <location>
        <begin position="260"/>
        <end position="273"/>
    </location>
</feature>
<dbReference type="STRING" id="1095630.A0A2J6TQS6"/>
<feature type="compositionally biased region" description="Basic and acidic residues" evidence="3">
    <location>
        <begin position="1110"/>
        <end position="1136"/>
    </location>
</feature>
<feature type="region of interest" description="Disordered" evidence="3">
    <location>
        <begin position="424"/>
        <end position="470"/>
    </location>
</feature>
<sequence>MEQAWLDSLSEDWVSQPRSGSPVQSLPSLSNSTSDTSQARVASSRIPKYNPQKRSWTAGQDSANSPLSERSLNENNIPLSQRNLQHPSKLREVTNGTRGRRLSRTLSASTTQSVQYHTIQHKSASLSPQKGRNETPEWKRRLIHGEVAYGEQRDLFSPAGLENIFRPPPAQSPTKLALADFEEGSVAMPSSPPPYNFDHKTLRKDDQAAEEQSDEGTKNRQQPRVMKYKLADECESDFSANDLSRSSSFQLTKLKFQSQQGVAAHSDNTSDAASSVVRHERRVDEAGRTVSGQSDIRNEELSPIYIGRHNTTDGKIDYTALNLPADELQRRLENIREESSFSSEQNQDALSEDLPADMTVDTDDYAHNGRFVNLRRGGRSQEGSFQKRMLSPSSLPAIDESALLPEESMQASTPKQLPNIKKTRASNEHNQPPLPPRSPQPPRAAHPSPTKSTSREQKNPSGSPLKLFGTYDTFTNQTLLRRLSQFEGNSSGESDVNIPSSTTHESTHPEMNEAFVAASSPKKVSQRSHAHRQTSKINNFGGGDLNSFQFSEEVSYNSSRSNGDEDKENMTLPVLNPDTQTTFRFQLEPSPALDDEVIIERRARHTNTISTMKHTISVRTVVRPDTSSSDQPSELPNSQRREDLQTPRKRNGNGDTAGKRLPKTPLKDPTPKRRRTLHKSEITYEDGKDLAEDLDSLVETHQHMQSVIGRKRKDARHDNDQQAANPTVLAMRQILRPRTPTPSQRSSQQHGRTPLQEIDPTSSEDVRLLQEKKIAKIQAELDSTEPLKASTALGASQQMQADSRKGSVTTQDFLDEAKKIMAGIRGKARPHSGLTSLEESESENGQNQSVEVGVAEVEHEDSYQESTKEPFSRPPSREGAPVARLPKKQEDPALLDHLRKYQEMSDMDEVIAESMKSIAMAREAADAAKAIDRITDETISRRSGRLLSTNDGIESDPPNIRISENPDLQRKRKHSTSSIPPGDEEQHQAEFPSHGSNTSSGQSTSRSIPTGSSRGSDSRRVIAPHTVSHLIPEQVAGMVFDRERNIWVKRKTIAGENAGKNFLPSDETEDDPFGDIPDLSVDETQELQRIKAVAARRREAARVAQEQDDQDHLKTMDRAAQLEEADFVRDRPRIKNNEPSSSEPSKLTQFTSSGGTVPESNTRATSWGDDQAPLAKLAPQTTQSTTERVVEEVEREISIHEDRVDSASPQRRNVTISFSSPLASVIQTKKYEDESSFDREADEASPSDDDDDFGNGSLVITKEENSKKAGSTKSRSFYRSASRRLSLGGHKFSVRPVSRIDEQDEDSINKDDEDRNRRSISVVVSTPAPPRHEASVVLATPHPTHEVGTLTLTPLSEFTVHNSDGSFGLDVSYVAQKQRYVHGSNTQRTLSLSIKELVEKLTEAEPYEPFWEHMKMVNLKGKQLTNLHKLDEFCEQLEDLDVSRNKISQGLRADNNQIKSLEGISQLDGLLTLRMRGNLVETLDFSGAKLQRLTDLDLRNNKLTTVQNLEQLRSLSTVDLEENKLTQFSLSDPALLWSLKYLRLSGNNLESIDVSRFPNLRLLYLDRNRLGKVTGLLKTTHLDSVSLREQQTGSRIDMSFLAEAFEVRKLFLSGNLLDTFEPQVDFLNLQYLELANCGLRSLAPGLGRMISNTRILNLNLNALQDLSPLVGIVRLKKLHLVGNRITRLRSTTFVLKHFPNLTLADMRGNPLTLGFYPPLVEMRVILTDGSGDDHQSDAPDPFTQGSADRAKDRKYVERLDMNTKMLRRVYEMLIFLGNPRLKIMDGLTVDRSVTQLEDEVWEALLANGVLVRPDPNEAQHEEAFSEPGATGNMGHGAGEQEEALSEPIDAGNPDRGAGQQEEEAVVRRGCEGQHVNPRRRRGADDSSGDLVGGCGCENSKTDSHTSTPTLQNVGRGKEEDDPILPS</sequence>
<evidence type="ECO:0000256" key="1">
    <source>
        <dbReference type="ARBA" id="ARBA00022614"/>
    </source>
</evidence>
<feature type="region of interest" description="Disordered" evidence="3">
    <location>
        <begin position="260"/>
        <end position="290"/>
    </location>
</feature>
<feature type="region of interest" description="Disordered" evidence="3">
    <location>
        <begin position="1227"/>
        <end position="1275"/>
    </location>
</feature>
<feature type="region of interest" description="Disordered" evidence="3">
    <location>
        <begin position="615"/>
        <end position="684"/>
    </location>
</feature>
<dbReference type="PROSITE" id="PS51450">
    <property type="entry name" value="LRR"/>
    <property type="match status" value="2"/>
</dbReference>
<evidence type="ECO:0000313" key="4">
    <source>
        <dbReference type="EMBL" id="PMD65377.1"/>
    </source>
</evidence>
<dbReference type="GO" id="GO:1902412">
    <property type="term" value="P:regulation of mitotic cytokinesis"/>
    <property type="evidence" value="ECO:0007669"/>
    <property type="project" value="TreeGrafter"/>
</dbReference>
<feature type="compositionally biased region" description="Polar residues" evidence="3">
    <location>
        <begin position="793"/>
        <end position="810"/>
    </location>
</feature>
<feature type="compositionally biased region" description="Polar residues" evidence="3">
    <location>
        <begin position="1137"/>
        <end position="1165"/>
    </location>
</feature>
<dbReference type="EMBL" id="KZ613746">
    <property type="protein sequence ID" value="PMD65377.1"/>
    <property type="molecule type" value="Genomic_DNA"/>
</dbReference>
<dbReference type="InterPro" id="IPR032675">
    <property type="entry name" value="LRR_dom_sf"/>
</dbReference>
<feature type="compositionally biased region" description="Polar residues" evidence="3">
    <location>
        <begin position="741"/>
        <end position="751"/>
    </location>
</feature>
<feature type="region of interest" description="Disordered" evidence="3">
    <location>
        <begin position="1101"/>
        <end position="1212"/>
    </location>
</feature>
<name>A0A2J6TQS6_9HELO</name>
<feature type="region of interest" description="Disordered" evidence="3">
    <location>
        <begin position="824"/>
        <end position="893"/>
    </location>
</feature>
<dbReference type="PANTHER" id="PTHR47566:SF1">
    <property type="entry name" value="PROTEIN NUD1"/>
    <property type="match status" value="1"/>
</dbReference>
<keyword evidence="5" id="KW-1185">Reference proteome</keyword>
<feature type="compositionally biased region" description="Basic and acidic residues" evidence="3">
    <location>
        <begin position="1307"/>
        <end position="1317"/>
    </location>
</feature>
<dbReference type="GO" id="GO:0035591">
    <property type="term" value="F:signaling adaptor activity"/>
    <property type="evidence" value="ECO:0007669"/>
    <property type="project" value="TreeGrafter"/>
</dbReference>
<dbReference type="SUPFAM" id="SSF52058">
    <property type="entry name" value="L domain-like"/>
    <property type="match status" value="1"/>
</dbReference>